<dbReference type="PANTHER" id="PTHR39683:SF4">
    <property type="entry name" value="COENZYME Q-BINDING PROTEIN COQ10 START DOMAIN-CONTAINING PROTEIN"/>
    <property type="match status" value="1"/>
</dbReference>
<proteinExistence type="predicted"/>
<dbReference type="EMBL" id="FQUL01000011">
    <property type="protein sequence ID" value="SHE58168.1"/>
    <property type="molecule type" value="Genomic_DNA"/>
</dbReference>
<protein>
    <submittedName>
        <fullName evidence="1">Polyketide cyclase / dehydrase and lipid transport</fullName>
    </submittedName>
</protein>
<evidence type="ECO:0000313" key="2">
    <source>
        <dbReference type="Proteomes" id="UP000184295"/>
    </source>
</evidence>
<evidence type="ECO:0000313" key="1">
    <source>
        <dbReference type="EMBL" id="SHE58168.1"/>
    </source>
</evidence>
<dbReference type="InterPro" id="IPR019587">
    <property type="entry name" value="Polyketide_cyclase/dehydratase"/>
</dbReference>
<accession>A0A1M4UND5</accession>
<keyword evidence="2" id="KW-1185">Reference proteome</keyword>
<gene>
    <name evidence="1" type="ORF">SAMN02745225_01043</name>
</gene>
<dbReference type="STRING" id="1121881.SAMN02745225_01043"/>
<dbReference type="OrthoDB" id="5243015at2"/>
<organism evidence="1 2">
    <name type="scientific">Ferrithrix thermotolerans DSM 19514</name>
    <dbReference type="NCBI Taxonomy" id="1121881"/>
    <lineage>
        <taxon>Bacteria</taxon>
        <taxon>Bacillati</taxon>
        <taxon>Actinomycetota</taxon>
        <taxon>Acidimicrobiia</taxon>
        <taxon>Acidimicrobiales</taxon>
        <taxon>Acidimicrobiaceae</taxon>
        <taxon>Ferrithrix</taxon>
    </lineage>
</organism>
<reference evidence="2" key="1">
    <citation type="submission" date="2016-11" db="EMBL/GenBank/DDBJ databases">
        <authorList>
            <person name="Varghese N."/>
            <person name="Submissions S."/>
        </authorList>
    </citation>
    <scope>NUCLEOTIDE SEQUENCE [LARGE SCALE GENOMIC DNA]</scope>
    <source>
        <strain evidence="2">DSM 19514</strain>
    </source>
</reference>
<dbReference type="InterPro" id="IPR023393">
    <property type="entry name" value="START-like_dom_sf"/>
</dbReference>
<dbReference type="SUPFAM" id="SSF55961">
    <property type="entry name" value="Bet v1-like"/>
    <property type="match status" value="1"/>
</dbReference>
<name>A0A1M4UND5_9ACTN</name>
<dbReference type="Pfam" id="PF10604">
    <property type="entry name" value="Polyketide_cyc2"/>
    <property type="match status" value="1"/>
</dbReference>
<dbReference type="Proteomes" id="UP000184295">
    <property type="component" value="Unassembled WGS sequence"/>
</dbReference>
<sequence length="149" mass="16735">MEIASETIVVKATPSECYAVVTDFESYPLWASDIKAVEVVRRDDSSRPLEVTYRATAFGRSASYTLSYDYTKAPYELSWVLKTGDIVSKLDGSYSLSESEENFTQVTYQLSAELIVPFPGFVMRRAESKIIHAALEDLRQRVESNIAAK</sequence>
<dbReference type="Gene3D" id="3.30.530.20">
    <property type="match status" value="1"/>
</dbReference>
<dbReference type="AlphaFoldDB" id="A0A1M4UND5"/>
<dbReference type="RefSeq" id="WP_072789570.1">
    <property type="nucleotide sequence ID" value="NZ_FQUL01000011.1"/>
</dbReference>
<dbReference type="PANTHER" id="PTHR39683">
    <property type="entry name" value="CONSERVED PROTEIN TB16.3"/>
    <property type="match status" value="1"/>
</dbReference>